<feature type="transmembrane region" description="Helical" evidence="9">
    <location>
        <begin position="913"/>
        <end position="932"/>
    </location>
</feature>
<evidence type="ECO:0000256" key="1">
    <source>
        <dbReference type="ARBA" id="ARBA00004141"/>
    </source>
</evidence>
<feature type="domain" description="ABC transporter" evidence="10">
    <location>
        <begin position="1094"/>
        <end position="1303"/>
    </location>
</feature>
<dbReference type="InterPro" id="IPR011527">
    <property type="entry name" value="ABC1_TM_dom"/>
</dbReference>
<dbReference type="PROSITE" id="PS50893">
    <property type="entry name" value="ABC_TRANSPORTER_2"/>
    <property type="match status" value="2"/>
</dbReference>
<feature type="domain" description="ABC transporter" evidence="10">
    <location>
        <begin position="469"/>
        <end position="700"/>
    </location>
</feature>
<dbReference type="SUPFAM" id="SSF90123">
    <property type="entry name" value="ABC transporter transmembrane region"/>
    <property type="match status" value="2"/>
</dbReference>
<dbReference type="GO" id="GO:0016020">
    <property type="term" value="C:membrane"/>
    <property type="evidence" value="ECO:0007669"/>
    <property type="project" value="UniProtKB-SubCell"/>
</dbReference>
<evidence type="ECO:0000256" key="2">
    <source>
        <dbReference type="ARBA" id="ARBA00022448"/>
    </source>
</evidence>
<dbReference type="Gene3D" id="1.20.1560.10">
    <property type="entry name" value="ABC transporter type 1, transmembrane domain"/>
    <property type="match status" value="2"/>
</dbReference>
<dbReference type="PANTHER" id="PTHR24223">
    <property type="entry name" value="ATP-BINDING CASSETTE SUB-FAMILY C"/>
    <property type="match status" value="1"/>
</dbReference>
<evidence type="ECO:0000259" key="11">
    <source>
        <dbReference type="PROSITE" id="PS50929"/>
    </source>
</evidence>
<dbReference type="KEGG" id="ksn:43586660"/>
<evidence type="ECO:0000256" key="8">
    <source>
        <dbReference type="ARBA" id="ARBA00023136"/>
    </source>
</evidence>
<keyword evidence="6" id="KW-0067">ATP-binding</keyword>
<evidence type="ECO:0000256" key="4">
    <source>
        <dbReference type="ARBA" id="ARBA00022737"/>
    </source>
</evidence>
<dbReference type="SMART" id="SM00382">
    <property type="entry name" value="AAA"/>
    <property type="match status" value="2"/>
</dbReference>
<keyword evidence="5" id="KW-0547">Nucleotide-binding</keyword>
<keyword evidence="8 9" id="KW-0472">Membrane</keyword>
<dbReference type="FunFam" id="1.20.1560.10:FF:000013">
    <property type="entry name" value="ABC transporter C family member 2"/>
    <property type="match status" value="1"/>
</dbReference>
<dbReference type="SUPFAM" id="SSF52540">
    <property type="entry name" value="P-loop containing nucleoside triphosphate hydrolases"/>
    <property type="match status" value="2"/>
</dbReference>
<dbReference type="GO" id="GO:0016887">
    <property type="term" value="F:ATP hydrolysis activity"/>
    <property type="evidence" value="ECO:0007669"/>
    <property type="project" value="InterPro"/>
</dbReference>
<feature type="transmembrane region" description="Helical" evidence="9">
    <location>
        <begin position="257"/>
        <end position="284"/>
    </location>
</feature>
<comment type="subcellular location">
    <subcellularLocation>
        <location evidence="1">Membrane</location>
        <topology evidence="1">Multi-pass membrane protein</topology>
    </subcellularLocation>
</comment>
<dbReference type="GO" id="GO:0005524">
    <property type="term" value="F:ATP binding"/>
    <property type="evidence" value="ECO:0007669"/>
    <property type="project" value="UniProtKB-KW"/>
</dbReference>
<dbReference type="PROSITE" id="PS50929">
    <property type="entry name" value="ABC_TM1F"/>
    <property type="match status" value="2"/>
</dbReference>
<accession>A0AAJ8LFU4</accession>
<reference evidence="12" key="1">
    <citation type="submission" date="2017-08" db="EMBL/GenBank/DDBJ databases">
        <authorList>
            <person name="Cuomo C."/>
            <person name="Billmyre B."/>
            <person name="Heitman J."/>
        </authorList>
    </citation>
    <scope>NUCLEOTIDE SEQUENCE</scope>
    <source>
        <strain evidence="12">CBS 12478</strain>
    </source>
</reference>
<feature type="transmembrane region" description="Helical" evidence="9">
    <location>
        <begin position="999"/>
        <end position="1020"/>
    </location>
</feature>
<reference evidence="12" key="2">
    <citation type="submission" date="2024-01" db="EMBL/GenBank/DDBJ databases">
        <title>Comparative genomics of Cryptococcus and Kwoniella reveals pathogenesis evolution and contrasting modes of karyotype evolution via chromosome fusion or intercentromeric recombination.</title>
        <authorList>
            <person name="Coelho M.A."/>
            <person name="David-Palma M."/>
            <person name="Shea T."/>
            <person name="Bowers K."/>
            <person name="McGinley-Smith S."/>
            <person name="Mohammad A.W."/>
            <person name="Gnirke A."/>
            <person name="Yurkov A.M."/>
            <person name="Nowrousian M."/>
            <person name="Sun S."/>
            <person name="Cuomo C.A."/>
            <person name="Heitman J."/>
        </authorList>
    </citation>
    <scope>NUCLEOTIDE SEQUENCE</scope>
    <source>
        <strain evidence="12">CBS 12478</strain>
    </source>
</reference>
<protein>
    <submittedName>
        <fullName evidence="12">Uncharacterized protein</fullName>
    </submittedName>
</protein>
<evidence type="ECO:0000259" key="10">
    <source>
        <dbReference type="PROSITE" id="PS50893"/>
    </source>
</evidence>
<dbReference type="CDD" id="cd03244">
    <property type="entry name" value="ABCC_MRP_domain2"/>
    <property type="match status" value="1"/>
</dbReference>
<organism evidence="12 13">
    <name type="scientific">Kwoniella shandongensis</name>
    <dbReference type="NCBI Taxonomy" id="1734106"/>
    <lineage>
        <taxon>Eukaryota</taxon>
        <taxon>Fungi</taxon>
        <taxon>Dikarya</taxon>
        <taxon>Basidiomycota</taxon>
        <taxon>Agaricomycotina</taxon>
        <taxon>Tremellomycetes</taxon>
        <taxon>Tremellales</taxon>
        <taxon>Cryptococcaceae</taxon>
        <taxon>Kwoniella</taxon>
    </lineage>
</organism>
<feature type="transmembrane region" description="Helical" evidence="9">
    <location>
        <begin position="817"/>
        <end position="840"/>
    </location>
</feature>
<dbReference type="InterPro" id="IPR027417">
    <property type="entry name" value="P-loop_NTPase"/>
</dbReference>
<dbReference type="Gene3D" id="3.40.50.300">
    <property type="entry name" value="P-loop containing nucleotide triphosphate hydrolases"/>
    <property type="match status" value="2"/>
</dbReference>
<feature type="domain" description="ABC transmembrane type-1" evidence="11">
    <location>
        <begin position="783"/>
        <end position="1056"/>
    </location>
</feature>
<keyword evidence="4" id="KW-0677">Repeat</keyword>
<dbReference type="InterPro" id="IPR036640">
    <property type="entry name" value="ABC1_TM_sf"/>
</dbReference>
<sequence>MPIPFYHPTPSPSGMFRGQPFPYAKANLFSKFYINWIGDVMKVAYSRTMEADDLYAITPDLACKTLGNELEAKFFSSVPSVEKPSLDALRGKSLNNRKYQMSLLKAMLFTVWPQLLISFFVRGFSQGLRVTAPIITKMLITQLTRSHAWHHAHQDGVSTDTLTPPRSVGYMFGLAFALWVMSFMSSNLSWFPWFFSALTGRDLRTAVMTMISRKTLRLSQKARLKMTNGRLITMLSVDCGYLESACTDGLHLPLTIVLVFVGMGLLISILGYSALLGLAVLVLAGPLKIWMYKQVAQLRQDQTRLIDVRVRLLSETLNNIRAIKLYAYERWFGMRTSEMRKQELSKLSHNNLLRSGLSASMSFIPTLAAILTFVTYSLTGHKLDAAIVFSSLQYFNILRYPISQLPEVINILMDAHVATKRIEELLKAEEMDTELIIQPESPYGIQVKGDFQHEGNAQTELPMKADKKLGNSETKETNYLQQPFTLKGIDLKISKGALICIVGRVGTGKTSLLLGMINEMKQTTGRVVFGGTVSYVPQKAWVQSGSVRDNITFSADSRDVDEEKVEHIIDACALRSDIDMWPNGSQTKIGERGITLSGGQGQRICIARAAYQDSDIVLLDDPLSAVDANVGNHLLEHCILNGPMATSTRILVTHQLDVLPKADSVVVMDRNENGVGRIVQQGPYQDLLHVDGILKNLISNYVSTSKVIASEDPSMSKITDHHQFDPQEEQTIDTTKKKGTTTEPAAKLFLDKEKAQGAVTLSTYVKYAQSMGSWTLPLTCAYLLIMSQSASVLNNLFLGYWSEDKFKGVSQGGYMGIYAGLGGAMALFTWASTYAVFLAGMRASFTMFNKAWTSVMRSGLSWHDRTPTGRIISRLSKDVEVSDDRLASVWYLLLSGYLSVVGAIALILYTYPWVALMMLPVLLYNYLSTCYYRQTSRDLRRLSSVLRSDVYTHFGEQLAGLPVIRAFGQQHNFKRRFEHVVDIENVAFLCGSFLQSKWLGVRLSFSSYLLVLFVAIFGILERNNVTPAKFGVVLTYVISSIATLTNLVSYATEAEQQMNTVERIQYYMDLESEAAPSLPSNPTHSQPWPTQGHIKFQDVQLKYRPELPLVLKGVSFTINPGEKIEVDGVDLGTLGLDCLRERLSIIPQDAFLFGGTVRENIDPTGSHSDAELNSALNLIHHSPSVSTSVKEKFHLDAVVASEGANLSAGEQQLLALVRALVRGSKVLLLDEATSSVDPETDALIQQIIQTELSDITLLSIAHRLQTVAYYDRILVMEAGQIVEKIARQELATIRHDAAAAAVTREELPVGFMGVDIGTDVWDVHM</sequence>
<evidence type="ECO:0000256" key="6">
    <source>
        <dbReference type="ARBA" id="ARBA00022840"/>
    </source>
</evidence>
<name>A0AAJ8LFU4_9TREE</name>
<feature type="transmembrane region" description="Helical" evidence="9">
    <location>
        <begin position="170"/>
        <end position="195"/>
    </location>
</feature>
<keyword evidence="7 9" id="KW-1133">Transmembrane helix</keyword>
<feature type="transmembrane region" description="Helical" evidence="9">
    <location>
        <begin position="102"/>
        <end position="121"/>
    </location>
</feature>
<dbReference type="PROSITE" id="PS00211">
    <property type="entry name" value="ABC_TRANSPORTER_1"/>
    <property type="match status" value="1"/>
</dbReference>
<feature type="transmembrane region" description="Helical" evidence="9">
    <location>
        <begin position="357"/>
        <end position="378"/>
    </location>
</feature>
<dbReference type="PANTHER" id="PTHR24223:SF415">
    <property type="entry name" value="FI20190P1"/>
    <property type="match status" value="1"/>
</dbReference>
<evidence type="ECO:0000313" key="12">
    <source>
        <dbReference type="EMBL" id="WWD17072.1"/>
    </source>
</evidence>
<evidence type="ECO:0000256" key="3">
    <source>
        <dbReference type="ARBA" id="ARBA00022692"/>
    </source>
</evidence>
<dbReference type="Proteomes" id="UP000322225">
    <property type="component" value="Chromosome 3"/>
</dbReference>
<feature type="domain" description="ABC transmembrane type-1" evidence="11">
    <location>
        <begin position="116"/>
        <end position="414"/>
    </location>
</feature>
<dbReference type="InterPro" id="IPR003439">
    <property type="entry name" value="ABC_transporter-like_ATP-bd"/>
</dbReference>
<dbReference type="GO" id="GO:0140359">
    <property type="term" value="F:ABC-type transporter activity"/>
    <property type="evidence" value="ECO:0007669"/>
    <property type="project" value="InterPro"/>
</dbReference>
<keyword evidence="3 9" id="KW-0812">Transmembrane</keyword>
<dbReference type="CDD" id="cd18606">
    <property type="entry name" value="ABC_6TM_YOR1_D2_like"/>
    <property type="match status" value="1"/>
</dbReference>
<dbReference type="InterPro" id="IPR050173">
    <property type="entry name" value="ABC_transporter_C-like"/>
</dbReference>
<keyword evidence="2" id="KW-0813">Transport</keyword>
<evidence type="ECO:0000313" key="13">
    <source>
        <dbReference type="Proteomes" id="UP000322225"/>
    </source>
</evidence>
<gene>
    <name evidence="12" type="ORF">CI109_101509</name>
</gene>
<dbReference type="GeneID" id="43586660"/>
<dbReference type="EMBL" id="CP144053">
    <property type="protein sequence ID" value="WWD17072.1"/>
    <property type="molecule type" value="Genomic_DNA"/>
</dbReference>
<dbReference type="InterPro" id="IPR003593">
    <property type="entry name" value="AAA+_ATPase"/>
</dbReference>
<evidence type="ECO:0000256" key="9">
    <source>
        <dbReference type="SAM" id="Phobius"/>
    </source>
</evidence>
<dbReference type="Pfam" id="PF00005">
    <property type="entry name" value="ABC_tran"/>
    <property type="match status" value="2"/>
</dbReference>
<dbReference type="RefSeq" id="XP_065823058.1">
    <property type="nucleotide sequence ID" value="XM_065966986.1"/>
</dbReference>
<keyword evidence="13" id="KW-1185">Reference proteome</keyword>
<evidence type="ECO:0000256" key="5">
    <source>
        <dbReference type="ARBA" id="ARBA00022741"/>
    </source>
</evidence>
<dbReference type="Pfam" id="PF00664">
    <property type="entry name" value="ABC_membrane"/>
    <property type="match status" value="2"/>
</dbReference>
<dbReference type="CDD" id="cd18597">
    <property type="entry name" value="ABC_6TM_YOR1_D1_like"/>
    <property type="match status" value="1"/>
</dbReference>
<evidence type="ECO:0000256" key="7">
    <source>
        <dbReference type="ARBA" id="ARBA00022989"/>
    </source>
</evidence>
<feature type="transmembrane region" description="Helical" evidence="9">
    <location>
        <begin position="889"/>
        <end position="907"/>
    </location>
</feature>
<dbReference type="CDD" id="cd03250">
    <property type="entry name" value="ABCC_MRP_domain1"/>
    <property type="match status" value="1"/>
</dbReference>
<dbReference type="FunFam" id="3.40.50.300:FF:000997">
    <property type="entry name" value="Multidrug resistance-associated protein 1"/>
    <property type="match status" value="1"/>
</dbReference>
<proteinExistence type="predicted"/>
<feature type="transmembrane region" description="Helical" evidence="9">
    <location>
        <begin position="1032"/>
        <end position="1051"/>
    </location>
</feature>
<dbReference type="InterPro" id="IPR017871">
    <property type="entry name" value="ABC_transporter-like_CS"/>
</dbReference>